<dbReference type="InterPro" id="IPR039123">
    <property type="entry name" value="PPTC7"/>
</dbReference>
<dbReference type="GO" id="GO:0046872">
    <property type="term" value="F:metal ion binding"/>
    <property type="evidence" value="ECO:0007669"/>
    <property type="project" value="UniProtKB-UniRule"/>
</dbReference>
<keyword evidence="3" id="KW-0460">Magnesium</keyword>
<keyword evidence="3" id="KW-0464">Manganese</keyword>
<dbReference type="SMART" id="SM00332">
    <property type="entry name" value="PP2Cc"/>
    <property type="match status" value="1"/>
</dbReference>
<protein>
    <recommendedName>
        <fullName evidence="3">Protein phosphatase</fullName>
        <ecNumber evidence="3">3.1.3.16</ecNumber>
    </recommendedName>
</protein>
<dbReference type="OrthoDB" id="60843at2759"/>
<feature type="region of interest" description="Disordered" evidence="4">
    <location>
        <begin position="1"/>
        <end position="33"/>
    </location>
</feature>
<comment type="catalytic activity">
    <reaction evidence="1 3">
        <text>O-phospho-L-seryl-[protein] + H2O = L-seryl-[protein] + phosphate</text>
        <dbReference type="Rhea" id="RHEA:20629"/>
        <dbReference type="Rhea" id="RHEA-COMP:9863"/>
        <dbReference type="Rhea" id="RHEA-COMP:11604"/>
        <dbReference type="ChEBI" id="CHEBI:15377"/>
        <dbReference type="ChEBI" id="CHEBI:29999"/>
        <dbReference type="ChEBI" id="CHEBI:43474"/>
        <dbReference type="ChEBI" id="CHEBI:83421"/>
        <dbReference type="EC" id="3.1.3.16"/>
    </reaction>
</comment>
<comment type="catalytic activity">
    <reaction evidence="2 3">
        <text>O-phospho-L-threonyl-[protein] + H2O = L-threonyl-[protein] + phosphate</text>
        <dbReference type="Rhea" id="RHEA:47004"/>
        <dbReference type="Rhea" id="RHEA-COMP:11060"/>
        <dbReference type="Rhea" id="RHEA-COMP:11605"/>
        <dbReference type="ChEBI" id="CHEBI:15377"/>
        <dbReference type="ChEBI" id="CHEBI:30013"/>
        <dbReference type="ChEBI" id="CHEBI:43474"/>
        <dbReference type="ChEBI" id="CHEBI:61977"/>
        <dbReference type="EC" id="3.1.3.16"/>
    </reaction>
</comment>
<dbReference type="PANTHER" id="PTHR12320:SF81">
    <property type="entry name" value="PROTEIN PHOSPHATASE 2C 23-RELATED"/>
    <property type="match status" value="1"/>
</dbReference>
<accession>A0A7I8KAX8</accession>
<gene>
    <name evidence="6" type="ORF">SI8410_04005598</name>
    <name evidence="7" type="ORF">SI8410_04005599</name>
</gene>
<evidence type="ECO:0000256" key="4">
    <source>
        <dbReference type="SAM" id="MobiDB-lite"/>
    </source>
</evidence>
<dbReference type="PANTHER" id="PTHR12320">
    <property type="entry name" value="PROTEIN PHOSPHATASE 2C"/>
    <property type="match status" value="1"/>
</dbReference>
<evidence type="ECO:0000313" key="6">
    <source>
        <dbReference type="EMBL" id="CAA7394937.1"/>
    </source>
</evidence>
<dbReference type="GO" id="GO:0004722">
    <property type="term" value="F:protein serine/threonine phosphatase activity"/>
    <property type="evidence" value="ECO:0007669"/>
    <property type="project" value="UniProtKB-EC"/>
</dbReference>
<comment type="cofactor">
    <cofactor evidence="3">
        <name>Mg(2+)</name>
        <dbReference type="ChEBI" id="CHEBI:18420"/>
    </cofactor>
</comment>
<organism evidence="6 8">
    <name type="scientific">Spirodela intermedia</name>
    <name type="common">Intermediate duckweed</name>
    <dbReference type="NCBI Taxonomy" id="51605"/>
    <lineage>
        <taxon>Eukaryota</taxon>
        <taxon>Viridiplantae</taxon>
        <taxon>Streptophyta</taxon>
        <taxon>Embryophyta</taxon>
        <taxon>Tracheophyta</taxon>
        <taxon>Spermatophyta</taxon>
        <taxon>Magnoliopsida</taxon>
        <taxon>Liliopsida</taxon>
        <taxon>Araceae</taxon>
        <taxon>Lemnoideae</taxon>
        <taxon>Spirodela</taxon>
    </lineage>
</organism>
<feature type="domain" description="PPM-type phosphatase" evidence="5">
    <location>
        <begin position="83"/>
        <end position="326"/>
    </location>
</feature>
<dbReference type="EC" id="3.1.3.16" evidence="3"/>
<dbReference type="PROSITE" id="PS51746">
    <property type="entry name" value="PPM_2"/>
    <property type="match status" value="1"/>
</dbReference>
<dbReference type="SUPFAM" id="SSF81606">
    <property type="entry name" value="PP2C-like"/>
    <property type="match status" value="1"/>
</dbReference>
<evidence type="ECO:0000313" key="7">
    <source>
        <dbReference type="EMBL" id="CAA7394938.1"/>
    </source>
</evidence>
<dbReference type="Proteomes" id="UP000663760">
    <property type="component" value="Chromosome 4"/>
</dbReference>
<evidence type="ECO:0000313" key="8">
    <source>
        <dbReference type="Proteomes" id="UP000663760"/>
    </source>
</evidence>
<dbReference type="Pfam" id="PF07228">
    <property type="entry name" value="SpoIIE"/>
    <property type="match status" value="1"/>
</dbReference>
<keyword evidence="3" id="KW-0479">Metal-binding</keyword>
<evidence type="ECO:0000256" key="2">
    <source>
        <dbReference type="ARBA" id="ARBA00048336"/>
    </source>
</evidence>
<keyword evidence="3" id="KW-0378">Hydrolase</keyword>
<dbReference type="SMART" id="SM00331">
    <property type="entry name" value="PP2C_SIG"/>
    <property type="match status" value="1"/>
</dbReference>
<name>A0A7I8KAX8_SPIIN</name>
<sequence length="344" mass="35747">MAVLSPASGSHRFKRHLPGGISTPPPPPKNRRVGAADECWDISDDRWLRSVLAGDLAASSSRGTTTPSTSSITTPAGRGFKLDVGASYRPKKGRNPLGEDAHFISDAGNAFGVADGVGSWTRRGIDAGEFARQLMSACKAQIKELSHCGITGSLLQGVLKSALAGTTARGTSTACVGAVDGPFLRVLSIGDSGFMVLRGGAVAYHSPPQHKGFNFPYQIGRVDPAYPLACAKSFTVQLAPGDVVVAATDGLFDNLFDEDIAALVTRMRAERPRRTADEMARALAAAAVTAYTRSEDTPFAAASRAAGLLPGTGGKPDDVTAVVVTVCSSNFPAHLPLPQRASSS</sequence>
<evidence type="ECO:0000259" key="5">
    <source>
        <dbReference type="PROSITE" id="PS51746"/>
    </source>
</evidence>
<evidence type="ECO:0000256" key="3">
    <source>
        <dbReference type="RuleBase" id="RU366020"/>
    </source>
</evidence>
<keyword evidence="8" id="KW-1185">Reference proteome</keyword>
<proteinExistence type="inferred from homology"/>
<reference evidence="6" key="1">
    <citation type="submission" date="2020-02" db="EMBL/GenBank/DDBJ databases">
        <authorList>
            <person name="Scholz U."/>
            <person name="Mascher M."/>
            <person name="Fiebig A."/>
        </authorList>
    </citation>
    <scope>NUCLEOTIDE SEQUENCE</scope>
</reference>
<comment type="cofactor">
    <cofactor evidence="3">
        <name>Mn(2+)</name>
        <dbReference type="ChEBI" id="CHEBI:29035"/>
    </cofactor>
</comment>
<dbReference type="Gene3D" id="3.60.40.10">
    <property type="entry name" value="PPM-type phosphatase domain"/>
    <property type="match status" value="1"/>
</dbReference>
<dbReference type="EMBL" id="LR746267">
    <property type="protein sequence ID" value="CAA7394938.1"/>
    <property type="molecule type" value="Genomic_DNA"/>
</dbReference>
<dbReference type="AlphaFoldDB" id="A0A7I8KAX8"/>
<comment type="similarity">
    <text evidence="3">Belongs to the PP2C family.</text>
</comment>
<keyword evidence="3" id="KW-0904">Protein phosphatase</keyword>
<dbReference type="InterPro" id="IPR001932">
    <property type="entry name" value="PPM-type_phosphatase-like_dom"/>
</dbReference>
<feature type="region of interest" description="Disordered" evidence="4">
    <location>
        <begin position="58"/>
        <end position="77"/>
    </location>
</feature>
<evidence type="ECO:0000256" key="1">
    <source>
        <dbReference type="ARBA" id="ARBA00047761"/>
    </source>
</evidence>
<feature type="compositionally biased region" description="Low complexity" evidence="4">
    <location>
        <begin position="59"/>
        <end position="74"/>
    </location>
</feature>
<dbReference type="EMBL" id="LR746267">
    <property type="protein sequence ID" value="CAA7394937.1"/>
    <property type="molecule type" value="Genomic_DNA"/>
</dbReference>
<dbReference type="InterPro" id="IPR036457">
    <property type="entry name" value="PPM-type-like_dom_sf"/>
</dbReference>